<keyword evidence="4" id="KW-1185">Reference proteome</keyword>
<name>A0A0N0P7T1_LEPSE</name>
<organism evidence="3 4">
    <name type="scientific">Leptomonas seymouri</name>
    <dbReference type="NCBI Taxonomy" id="5684"/>
    <lineage>
        <taxon>Eukaryota</taxon>
        <taxon>Discoba</taxon>
        <taxon>Euglenozoa</taxon>
        <taxon>Kinetoplastea</taxon>
        <taxon>Metakinetoplastina</taxon>
        <taxon>Trypanosomatida</taxon>
        <taxon>Trypanosomatidae</taxon>
        <taxon>Leishmaniinae</taxon>
        <taxon>Leptomonas</taxon>
    </lineage>
</organism>
<evidence type="ECO:0000259" key="2">
    <source>
        <dbReference type="SMART" id="SM00581"/>
    </source>
</evidence>
<feature type="region of interest" description="Disordered" evidence="1">
    <location>
        <begin position="318"/>
        <end position="340"/>
    </location>
</feature>
<feature type="region of interest" description="Disordered" evidence="1">
    <location>
        <begin position="52"/>
        <end position="81"/>
    </location>
</feature>
<feature type="compositionally biased region" description="Low complexity" evidence="1">
    <location>
        <begin position="375"/>
        <end position="387"/>
    </location>
</feature>
<feature type="domain" description="PSP proline-rich" evidence="2">
    <location>
        <begin position="264"/>
        <end position="318"/>
    </location>
</feature>
<dbReference type="VEuPathDB" id="TriTrypDB:Lsey_0042_0340"/>
<dbReference type="SMART" id="SM00581">
    <property type="entry name" value="PSP"/>
    <property type="match status" value="1"/>
</dbReference>
<dbReference type="OMA" id="QWGEPPR"/>
<dbReference type="InterPro" id="IPR052584">
    <property type="entry name" value="U2_snRNP_Complex_Component"/>
</dbReference>
<evidence type="ECO:0000256" key="1">
    <source>
        <dbReference type="SAM" id="MobiDB-lite"/>
    </source>
</evidence>
<evidence type="ECO:0000313" key="3">
    <source>
        <dbReference type="EMBL" id="KPI88727.1"/>
    </source>
</evidence>
<dbReference type="InterPro" id="IPR006568">
    <property type="entry name" value="PSP_pro-rich"/>
</dbReference>
<feature type="compositionally biased region" description="Pro residues" evidence="1">
    <location>
        <begin position="388"/>
        <end position="398"/>
    </location>
</feature>
<feature type="compositionally biased region" description="Low complexity" evidence="1">
    <location>
        <begin position="458"/>
        <end position="471"/>
    </location>
</feature>
<dbReference type="EMBL" id="LJSK01000042">
    <property type="protein sequence ID" value="KPI88727.1"/>
    <property type="molecule type" value="Genomic_DNA"/>
</dbReference>
<dbReference type="Pfam" id="PF04037">
    <property type="entry name" value="DUF382"/>
    <property type="match status" value="1"/>
</dbReference>
<dbReference type="OrthoDB" id="10260794at2759"/>
<accession>A0A0N0P7T1</accession>
<gene>
    <name evidence="3" type="ORF">ABL78_2187</name>
</gene>
<reference evidence="3 4" key="1">
    <citation type="journal article" date="2015" name="PLoS Pathog.">
        <title>Leptomonas seymouri: Adaptations to the Dixenous Life Cycle Analyzed by Genome Sequencing, Transcriptome Profiling and Co-infection with Leishmania donovani.</title>
        <authorList>
            <person name="Kraeva N."/>
            <person name="Butenko A."/>
            <person name="Hlavacova J."/>
            <person name="Kostygov A."/>
            <person name="Myskova J."/>
            <person name="Grybchuk D."/>
            <person name="Lestinova T."/>
            <person name="Votypka J."/>
            <person name="Volf P."/>
            <person name="Opperdoes F."/>
            <person name="Flegontov P."/>
            <person name="Lukes J."/>
            <person name="Yurchenko V."/>
        </authorList>
    </citation>
    <scope>NUCLEOTIDE SEQUENCE [LARGE SCALE GENOMIC DNA]</scope>
    <source>
        <strain evidence="3 4">ATCC 30220</strain>
    </source>
</reference>
<comment type="caution">
    <text evidence="3">The sequence shown here is derived from an EMBL/GenBank/DDBJ whole genome shotgun (WGS) entry which is preliminary data.</text>
</comment>
<proteinExistence type="predicted"/>
<dbReference type="Pfam" id="PF04046">
    <property type="entry name" value="PSP"/>
    <property type="match status" value="1"/>
</dbReference>
<feature type="region of interest" description="Disordered" evidence="1">
    <location>
        <begin position="1"/>
        <end position="22"/>
    </location>
</feature>
<dbReference type="Proteomes" id="UP000038009">
    <property type="component" value="Unassembled WGS sequence"/>
</dbReference>
<sequence length="483" mass="52171">MAKSKKEKKAARREREEQLKSISQRIQDKLLLEEAAAAEGKTQETIYTLAPAPALVEDSTEHEEGESSLKDGSAAAAYSSSEPLSASAAALANGHDEEGGEEEDRVVLPALDTGAKGRARPSSTLAGRKHHKMTWEALKLRAAETFGPAATEVVGEHDGSSVDPLFTVRMKLEPHTVPVPNHWKLQRTFLSRQADREEAVGIVPAEVAALGIEKIRATKDKKANPNQVAFISCFMTGTPLQRKTYQVELTDVGDVFYEGKWRAKTHHTPGVLSARLRQALGIGPTAPPPWLYSMQAMRRLPPAYPDIRIPGLNAPIPAGGQWGQGEGQWGEPPRSENNAFLFPGVRDEVTAAGAAQVEVRWGTVPPMAKTNEAEANAPTSLPSTTAPSPAPVASPRPASPSASRHNITPVPFQPQAYVPQQAMPAARVTPQEYVHVQDNTANSTVAVGYVMMPKDGVQRPPQQQQQQHYPPGSAWPASSNTRR</sequence>
<feature type="region of interest" description="Disordered" evidence="1">
    <location>
        <begin position="452"/>
        <end position="483"/>
    </location>
</feature>
<dbReference type="PANTHER" id="PTHR12785:SF6">
    <property type="entry name" value="SPLICING FACTOR 3B SUBUNIT 2"/>
    <property type="match status" value="1"/>
</dbReference>
<dbReference type="PANTHER" id="PTHR12785">
    <property type="entry name" value="SPLICING FACTOR 3B"/>
    <property type="match status" value="1"/>
</dbReference>
<protein>
    <submittedName>
        <fullName evidence="3">Putative spliceosome-associated protein</fullName>
    </submittedName>
</protein>
<dbReference type="GO" id="GO:0005634">
    <property type="term" value="C:nucleus"/>
    <property type="evidence" value="ECO:0007669"/>
    <property type="project" value="InterPro"/>
</dbReference>
<dbReference type="InterPro" id="IPR007180">
    <property type="entry name" value="DUF382"/>
</dbReference>
<feature type="region of interest" description="Disordered" evidence="1">
    <location>
        <begin position="374"/>
        <end position="410"/>
    </location>
</feature>
<dbReference type="AlphaFoldDB" id="A0A0N0P7T1"/>
<evidence type="ECO:0000313" key="4">
    <source>
        <dbReference type="Proteomes" id="UP000038009"/>
    </source>
</evidence>
<feature type="compositionally biased region" description="Basic residues" evidence="1">
    <location>
        <begin position="1"/>
        <end position="12"/>
    </location>
</feature>
<feature type="region of interest" description="Disordered" evidence="1">
    <location>
        <begin position="87"/>
        <end position="106"/>
    </location>
</feature>